<evidence type="ECO:0000256" key="15">
    <source>
        <dbReference type="RuleBase" id="RU362114"/>
    </source>
</evidence>
<dbReference type="Gene3D" id="2.20.140.10">
    <property type="entry name" value="WGR domain"/>
    <property type="match status" value="1"/>
</dbReference>
<comment type="subcellular location">
    <subcellularLocation>
        <location evidence="1">Nucleus</location>
    </subcellularLocation>
</comment>
<feature type="domain" description="PARP alpha-helical" evidence="19">
    <location>
        <begin position="394"/>
        <end position="521"/>
    </location>
</feature>
<dbReference type="GO" id="GO:0070212">
    <property type="term" value="P:protein poly-ADP-ribosylation"/>
    <property type="evidence" value="ECO:0007669"/>
    <property type="project" value="TreeGrafter"/>
</dbReference>
<keyword evidence="22" id="KW-1185">Reference proteome</keyword>
<dbReference type="Gene3D" id="3.90.228.10">
    <property type="match status" value="1"/>
</dbReference>
<dbReference type="SMART" id="SM00773">
    <property type="entry name" value="WGR"/>
    <property type="match status" value="1"/>
</dbReference>
<dbReference type="GO" id="GO:0072546">
    <property type="term" value="C:EMC complex"/>
    <property type="evidence" value="ECO:0007669"/>
    <property type="project" value="InterPro"/>
</dbReference>
<keyword evidence="2 15" id="KW-0328">Glycosyltransferase</keyword>
<reference evidence="21" key="1">
    <citation type="submission" date="2022-08" db="UniProtKB">
        <authorList>
            <consortium name="EnsemblMetazoa"/>
        </authorList>
    </citation>
    <scope>IDENTIFICATION</scope>
    <source>
        <strain evidence="21">05x7-T-G4-1.051#20</strain>
    </source>
</reference>
<dbReference type="CDD" id="cd01437">
    <property type="entry name" value="parp_like"/>
    <property type="match status" value="1"/>
</dbReference>
<evidence type="ECO:0000256" key="1">
    <source>
        <dbReference type="ARBA" id="ARBA00004123"/>
    </source>
</evidence>
<dbReference type="GO" id="GO:0003677">
    <property type="term" value="F:DNA binding"/>
    <property type="evidence" value="ECO:0007669"/>
    <property type="project" value="UniProtKB-KW"/>
</dbReference>
<dbReference type="Pfam" id="PF02877">
    <property type="entry name" value="PARP_reg"/>
    <property type="match status" value="1"/>
</dbReference>
<dbReference type="PROSITE" id="PS51059">
    <property type="entry name" value="PARP_CATALYTIC"/>
    <property type="match status" value="1"/>
</dbReference>
<dbReference type="GO" id="GO:1990404">
    <property type="term" value="F:NAD+-protein mono-ADP-ribosyltransferase activity"/>
    <property type="evidence" value="ECO:0007669"/>
    <property type="project" value="TreeGrafter"/>
</dbReference>
<feature type="domain" description="WGR" evidence="20">
    <location>
        <begin position="266"/>
        <end position="363"/>
    </location>
</feature>
<dbReference type="Gene3D" id="3.30.720.50">
    <property type="match status" value="2"/>
</dbReference>
<keyword evidence="5" id="KW-0479">Metal-binding</keyword>
<name>A0A8W8JSZ5_MAGGI</name>
<evidence type="ECO:0000256" key="11">
    <source>
        <dbReference type="ARBA" id="ARBA00023125"/>
    </source>
</evidence>
<proteinExistence type="inferred from homology"/>
<evidence type="ECO:0000256" key="10">
    <source>
        <dbReference type="ARBA" id="ARBA00023027"/>
    </source>
</evidence>
<keyword evidence="4" id="KW-0548">Nucleotidyltransferase</keyword>
<keyword evidence="7" id="KW-0013">ADP-ribosylation</keyword>
<evidence type="ECO:0000256" key="9">
    <source>
        <dbReference type="ARBA" id="ARBA00022833"/>
    </source>
</evidence>
<dbReference type="Pfam" id="PF03665">
    <property type="entry name" value="UPF0172"/>
    <property type="match status" value="1"/>
</dbReference>
<evidence type="ECO:0000256" key="4">
    <source>
        <dbReference type="ARBA" id="ARBA00022695"/>
    </source>
</evidence>
<dbReference type="PROSITE" id="PS51977">
    <property type="entry name" value="WGR"/>
    <property type="match status" value="1"/>
</dbReference>
<dbReference type="SUPFAM" id="SSF117839">
    <property type="entry name" value="WWE domain"/>
    <property type="match status" value="2"/>
</dbReference>
<dbReference type="InterPro" id="IPR018123">
    <property type="entry name" value="WWE-dom_subgr"/>
</dbReference>
<feature type="compositionally biased region" description="Basic and acidic residues" evidence="16">
    <location>
        <begin position="164"/>
        <end position="173"/>
    </location>
</feature>
<dbReference type="SUPFAM" id="SSF56399">
    <property type="entry name" value="ADP-ribosylation"/>
    <property type="match status" value="1"/>
</dbReference>
<dbReference type="GO" id="GO:0008270">
    <property type="term" value="F:zinc ion binding"/>
    <property type="evidence" value="ECO:0007669"/>
    <property type="project" value="UniProtKB-KW"/>
</dbReference>
<feature type="domain" description="WWE" evidence="17">
    <location>
        <begin position="97"/>
        <end position="171"/>
    </location>
</feature>
<dbReference type="Pfam" id="PF00644">
    <property type="entry name" value="PARP"/>
    <property type="match status" value="1"/>
</dbReference>
<feature type="region of interest" description="Disordered" evidence="16">
    <location>
        <begin position="161"/>
        <end position="246"/>
    </location>
</feature>
<dbReference type="InterPro" id="IPR004170">
    <property type="entry name" value="WWE_dom"/>
</dbReference>
<comment type="similarity">
    <text evidence="13">Belongs to the ARTD/PARP family.</text>
</comment>
<evidence type="ECO:0000259" key="20">
    <source>
        <dbReference type="PROSITE" id="PS51977"/>
    </source>
</evidence>
<comment type="catalytic activity">
    <reaction evidence="14">
        <text>NAD(+) + (ADP-D-ribosyl)n-acceptor = nicotinamide + (ADP-D-ribosyl)n+1-acceptor + H(+).</text>
        <dbReference type="EC" id="2.4.2.30"/>
    </reaction>
</comment>
<keyword evidence="3 15" id="KW-0808">Transferase</keyword>
<sequence length="882" mass="99401">MNICLGKKATENGDGDAPAAKKARVDGPEISGYIVQWEWEGDKGTWTRYAEDMNVEITVAHNSKKKMVEFTVGKNVVIQVKLDKMVQKNKTTGWERRIRCCLKDGDDFFIWQWQDEKGGWNPYSVETCIDLEKADGRGQVDLEACHRSYTIDLGKMEQTNLSTDVKRKVERAKSNGVAPDPSASGTVVAEVKTEPAKVSGRKAAVKVKEEPKEEEESGPSKGKGAKSGGKKGKSGREERGEKERIRTVVISGKAPVDPECTSMMGKSQVYCEGNDIWDCMLNQTNVGNNNNKYYLIQLLKENSKTAYHVWQRWGRVGYSGQNNLVPCGADLDKAKDIFTKKFKDKTKNDWYQRKDFEKVPGKYDLLDIDYGAKGEDETDFVKIKKEKSDIKIPDSKLDKRLQDLLTLICDVKSMEDTVREMKYDCVKAPLGKYSASFVFPGKLTSEQIKAGYSALKIIDTCIEKGDFGRKLTDACSDFYTRIPHDFGMKTPPVIRDKETLKMKLQLLESLEDIEIAMKTLKAGDYSENPVDRHYHALKCEMKPMEKSSADFKMINEYLQNTHAATHNQYKMQIEDVFELEKENEAEQFIDHSNKMLLWHGSRLTNWVGILSKGLRIAPPEAPVTGYMFGKGVYFADMSSKSANYCFATRSKNVGLLLLCEVSLGTTNDLLAADYKADKLPAGKHSVRGLGAVAPDPTKNKILPDGTIVPLGKSKNTNVKNPSGYTLNYNEFMLASLAETDPRAAISPAHGSQPTSLSMLNPTHSSNCAEIYYNGKILNNVAKTIGRRIQENCANSYIFMVDNERLFPDAVSEMYRMYSPREASWKEEEKLETVTEETLRVASMLLSSQTFREVDVVDFDYHFNDITRDWRNLPINDLLQKCT</sequence>
<dbReference type="GO" id="GO:0003950">
    <property type="term" value="F:NAD+ poly-ADP-ribosyltransferase activity"/>
    <property type="evidence" value="ECO:0007669"/>
    <property type="project" value="UniProtKB-UniRule"/>
</dbReference>
<evidence type="ECO:0000256" key="8">
    <source>
        <dbReference type="ARBA" id="ARBA00022771"/>
    </source>
</evidence>
<dbReference type="PANTHER" id="PTHR10459:SF60">
    <property type="entry name" value="POLY [ADP-RIBOSE] POLYMERASE 2"/>
    <property type="match status" value="1"/>
</dbReference>
<dbReference type="EC" id="2.4.2.-" evidence="15"/>
<dbReference type="SMART" id="SM00678">
    <property type="entry name" value="WWE"/>
    <property type="match status" value="2"/>
</dbReference>
<keyword evidence="11" id="KW-0238">DNA-binding</keyword>
<evidence type="ECO:0000256" key="12">
    <source>
        <dbReference type="ARBA" id="ARBA00023242"/>
    </source>
</evidence>
<keyword evidence="10 15" id="KW-0520">NAD</keyword>
<evidence type="ECO:0000313" key="22">
    <source>
        <dbReference type="Proteomes" id="UP000005408"/>
    </source>
</evidence>
<evidence type="ECO:0000256" key="13">
    <source>
        <dbReference type="ARBA" id="ARBA00024347"/>
    </source>
</evidence>
<organism evidence="21 22">
    <name type="scientific">Magallana gigas</name>
    <name type="common">Pacific oyster</name>
    <name type="synonym">Crassostrea gigas</name>
    <dbReference type="NCBI Taxonomy" id="29159"/>
    <lineage>
        <taxon>Eukaryota</taxon>
        <taxon>Metazoa</taxon>
        <taxon>Spiralia</taxon>
        <taxon>Lophotrochozoa</taxon>
        <taxon>Mollusca</taxon>
        <taxon>Bivalvia</taxon>
        <taxon>Autobranchia</taxon>
        <taxon>Pteriomorphia</taxon>
        <taxon>Ostreida</taxon>
        <taxon>Ostreoidea</taxon>
        <taxon>Ostreidae</taxon>
        <taxon>Magallana</taxon>
    </lineage>
</organism>
<dbReference type="FunFam" id="3.90.228.10:FF:000002">
    <property type="entry name" value="Poly [ADP-ribose] polymerase"/>
    <property type="match status" value="1"/>
</dbReference>
<evidence type="ECO:0000256" key="2">
    <source>
        <dbReference type="ARBA" id="ARBA00022676"/>
    </source>
</evidence>
<feature type="domain" description="PARP catalytic" evidence="18">
    <location>
        <begin position="528"/>
        <end position="756"/>
    </location>
</feature>
<dbReference type="PANTHER" id="PTHR10459">
    <property type="entry name" value="DNA LIGASE"/>
    <property type="match status" value="1"/>
</dbReference>
<protein>
    <recommendedName>
        <fullName evidence="15">Poly [ADP-ribose] polymerase</fullName>
        <shortName evidence="15">PARP</shortName>
        <ecNumber evidence="15">2.4.2.-</ecNumber>
    </recommendedName>
</protein>
<dbReference type="InterPro" id="IPR036616">
    <property type="entry name" value="Poly(ADP-ribose)pol_reg_dom_sf"/>
</dbReference>
<dbReference type="PROSITE" id="PS51060">
    <property type="entry name" value="PARP_ALPHA_HD"/>
    <property type="match status" value="1"/>
</dbReference>
<dbReference type="SUPFAM" id="SSF142921">
    <property type="entry name" value="WGR domain-like"/>
    <property type="match status" value="1"/>
</dbReference>
<dbReference type="PROSITE" id="PS50918">
    <property type="entry name" value="WWE"/>
    <property type="match status" value="1"/>
</dbReference>
<evidence type="ECO:0000256" key="16">
    <source>
        <dbReference type="SAM" id="MobiDB-lite"/>
    </source>
</evidence>
<dbReference type="GO" id="GO:0016779">
    <property type="term" value="F:nucleotidyltransferase activity"/>
    <property type="evidence" value="ECO:0007669"/>
    <property type="project" value="UniProtKB-KW"/>
</dbReference>
<accession>A0A8W8JSZ5</accession>
<evidence type="ECO:0000256" key="6">
    <source>
        <dbReference type="ARBA" id="ARBA00022737"/>
    </source>
</evidence>
<evidence type="ECO:0000259" key="17">
    <source>
        <dbReference type="PROSITE" id="PS50918"/>
    </source>
</evidence>
<dbReference type="Pfam" id="PF05406">
    <property type="entry name" value="WGR"/>
    <property type="match status" value="1"/>
</dbReference>
<dbReference type="GO" id="GO:0006302">
    <property type="term" value="P:double-strand break repair"/>
    <property type="evidence" value="ECO:0007669"/>
    <property type="project" value="TreeGrafter"/>
</dbReference>
<dbReference type="SUPFAM" id="SSF47587">
    <property type="entry name" value="Domain of poly(ADP-ribose) polymerase"/>
    <property type="match status" value="1"/>
</dbReference>
<feature type="compositionally biased region" description="Basic and acidic residues" evidence="16">
    <location>
        <begin position="234"/>
        <end position="246"/>
    </location>
</feature>
<dbReference type="InterPro" id="IPR004102">
    <property type="entry name" value="Poly(ADP-ribose)pol_reg_dom"/>
</dbReference>
<dbReference type="Proteomes" id="UP000005408">
    <property type="component" value="Unassembled WGS sequence"/>
</dbReference>
<dbReference type="InterPro" id="IPR008893">
    <property type="entry name" value="WGR_domain"/>
</dbReference>
<dbReference type="InterPro" id="IPR012317">
    <property type="entry name" value="Poly(ADP-ribose)pol_cat_dom"/>
</dbReference>
<dbReference type="Gene3D" id="1.20.142.10">
    <property type="entry name" value="Poly(ADP-ribose) polymerase, regulatory domain"/>
    <property type="match status" value="1"/>
</dbReference>
<dbReference type="FunFam" id="1.20.142.10:FF:000001">
    <property type="entry name" value="Poly [ADP-ribose] polymerase"/>
    <property type="match status" value="1"/>
</dbReference>
<dbReference type="InterPro" id="IPR036930">
    <property type="entry name" value="WGR_dom_sf"/>
</dbReference>
<evidence type="ECO:0000259" key="19">
    <source>
        <dbReference type="PROSITE" id="PS51060"/>
    </source>
</evidence>
<evidence type="ECO:0000256" key="3">
    <source>
        <dbReference type="ARBA" id="ARBA00022679"/>
    </source>
</evidence>
<dbReference type="InterPro" id="IPR037197">
    <property type="entry name" value="WWE_dom_sf"/>
</dbReference>
<evidence type="ECO:0000256" key="5">
    <source>
        <dbReference type="ARBA" id="ARBA00022723"/>
    </source>
</evidence>
<evidence type="ECO:0000256" key="7">
    <source>
        <dbReference type="ARBA" id="ARBA00022765"/>
    </source>
</evidence>
<dbReference type="Pfam" id="PF02825">
    <property type="entry name" value="WWE"/>
    <property type="match status" value="2"/>
</dbReference>
<evidence type="ECO:0000313" key="21">
    <source>
        <dbReference type="EnsemblMetazoa" id="G20806.1:cds"/>
    </source>
</evidence>
<dbReference type="InterPro" id="IPR050800">
    <property type="entry name" value="ARTD/PARP"/>
</dbReference>
<dbReference type="GO" id="GO:0005730">
    <property type="term" value="C:nucleolus"/>
    <property type="evidence" value="ECO:0007669"/>
    <property type="project" value="TreeGrafter"/>
</dbReference>
<dbReference type="FunFam" id="2.20.140.10:FF:000001">
    <property type="entry name" value="Poly [ADP-ribose] polymerase"/>
    <property type="match status" value="1"/>
</dbReference>
<evidence type="ECO:0000256" key="14">
    <source>
        <dbReference type="ARBA" id="ARBA00033987"/>
    </source>
</evidence>
<keyword evidence="12" id="KW-0539">Nucleus</keyword>
<keyword evidence="6" id="KW-0677">Repeat</keyword>
<evidence type="ECO:0000259" key="18">
    <source>
        <dbReference type="PROSITE" id="PS51059"/>
    </source>
</evidence>
<dbReference type="AlphaFoldDB" id="A0A8W8JSZ5"/>
<keyword evidence="8" id="KW-0863">Zinc-finger</keyword>
<dbReference type="InterPro" id="IPR005366">
    <property type="entry name" value="EMC8/9"/>
</dbReference>
<dbReference type="EnsemblMetazoa" id="G20806.1">
    <property type="protein sequence ID" value="G20806.1:cds"/>
    <property type="gene ID" value="G20806"/>
</dbReference>
<keyword evidence="9" id="KW-0862">Zinc</keyword>